<dbReference type="AlphaFoldDB" id="A0A3Q7IHY4"/>
<organism evidence="1">
    <name type="scientific">Solanum lycopersicum</name>
    <name type="common">Tomato</name>
    <name type="synonym">Lycopersicon esculentum</name>
    <dbReference type="NCBI Taxonomy" id="4081"/>
    <lineage>
        <taxon>Eukaryota</taxon>
        <taxon>Viridiplantae</taxon>
        <taxon>Streptophyta</taxon>
        <taxon>Embryophyta</taxon>
        <taxon>Tracheophyta</taxon>
        <taxon>Spermatophyta</taxon>
        <taxon>Magnoliopsida</taxon>
        <taxon>eudicotyledons</taxon>
        <taxon>Gunneridae</taxon>
        <taxon>Pentapetalae</taxon>
        <taxon>asterids</taxon>
        <taxon>lamiids</taxon>
        <taxon>Solanales</taxon>
        <taxon>Solanaceae</taxon>
        <taxon>Solanoideae</taxon>
        <taxon>Solaneae</taxon>
        <taxon>Solanum</taxon>
        <taxon>Solanum subgen. Lycopersicon</taxon>
    </lineage>
</organism>
<keyword evidence="2" id="KW-1185">Reference proteome</keyword>
<evidence type="ECO:0008006" key="3">
    <source>
        <dbReference type="Google" id="ProtNLM"/>
    </source>
</evidence>
<dbReference type="EnsemblPlants" id="Solyc10g062117.1.1">
    <property type="protein sequence ID" value="Solyc10g062117.1.1"/>
    <property type="gene ID" value="Solyc10g062117.1"/>
</dbReference>
<dbReference type="CDD" id="cd09272">
    <property type="entry name" value="RNase_HI_RT_Ty1"/>
    <property type="match status" value="1"/>
</dbReference>
<protein>
    <recommendedName>
        <fullName evidence="3">Reverse transcriptase Ty1/copia-type domain-containing protein</fullName>
    </recommendedName>
</protein>
<dbReference type="PANTHER" id="PTHR11439">
    <property type="entry name" value="GAG-POL-RELATED RETROTRANSPOSON"/>
    <property type="match status" value="1"/>
</dbReference>
<reference evidence="1" key="1">
    <citation type="journal article" date="2012" name="Nature">
        <title>The tomato genome sequence provides insights into fleshy fruit evolution.</title>
        <authorList>
            <consortium name="Tomato Genome Consortium"/>
        </authorList>
    </citation>
    <scope>NUCLEOTIDE SEQUENCE [LARGE SCALE GENOMIC DNA]</scope>
    <source>
        <strain evidence="1">cv. Heinz 1706</strain>
    </source>
</reference>
<accession>A0A3Q7IHY4</accession>
<evidence type="ECO:0000313" key="1">
    <source>
        <dbReference type="EnsemblPlants" id="Solyc10g062117.1.1"/>
    </source>
</evidence>
<evidence type="ECO:0000313" key="2">
    <source>
        <dbReference type="Proteomes" id="UP000004994"/>
    </source>
</evidence>
<sequence>STFCEAATRTHSSSDKPENSITSFPVEDFIRCLANRFSINDLGDLHFLHGCASCSLTFWDFIKLYFSEILDQANKVEANPMQTPLEIRSCPISSDGSLLENPKEYQSIIRSLQYIHLTSLDVAFGVSKLSQFTSSPTNRLGYGNHEDRSSTTAYIVFLGSNPISWSFKNQRVVLARLQKLNIGQLLHHQLKFVGMKHIGIDNHFVRNLYQQGLLRVSHVSSQDQLADLLTKLLPKLHSKN</sequence>
<dbReference type="InParanoid" id="A0A3Q7IHY4"/>
<dbReference type="PANTHER" id="PTHR11439:SF467">
    <property type="entry name" value="INTEGRASE CATALYTIC DOMAIN-CONTAINING PROTEIN"/>
    <property type="match status" value="1"/>
</dbReference>
<dbReference type="STRING" id="4081.A0A3Q7IHY4"/>
<proteinExistence type="predicted"/>
<dbReference type="Proteomes" id="UP000004994">
    <property type="component" value="Chromosome 10"/>
</dbReference>
<dbReference type="Gramene" id="Solyc10g062117.1.1">
    <property type="protein sequence ID" value="Solyc10g062117.1.1"/>
    <property type="gene ID" value="Solyc10g062117.1"/>
</dbReference>
<reference evidence="1" key="2">
    <citation type="submission" date="2019-01" db="UniProtKB">
        <authorList>
            <consortium name="EnsemblPlants"/>
        </authorList>
    </citation>
    <scope>IDENTIFICATION</scope>
    <source>
        <strain evidence="1">cv. Heinz 1706</strain>
    </source>
</reference>
<name>A0A3Q7IHY4_SOLLC</name>